<evidence type="ECO:0000313" key="2">
    <source>
        <dbReference type="Proteomes" id="UP001153332"/>
    </source>
</evidence>
<comment type="caution">
    <text evidence="1">The sequence shown here is derived from an EMBL/GenBank/DDBJ whole genome shotgun (WGS) entry which is preliminary data.</text>
</comment>
<dbReference type="Proteomes" id="UP001153332">
    <property type="component" value="Unassembled WGS sequence"/>
</dbReference>
<sequence>MPSSLMPSPFPRPSSPPPYKASPLLPPSPSPSPSPKPAKNSSTSSPFEFKAGFQAAGSGESVPFIFSTPTSEVEIPAPLTPVRKGKAFEFRAGVRPARTNPNLPFTFAMKAEGSVPSIKIDTDKMVSGPVTPLN</sequence>
<gene>
    <name evidence="1" type="ORF">O1611_g10599</name>
</gene>
<reference evidence="1" key="1">
    <citation type="submission" date="2022-12" db="EMBL/GenBank/DDBJ databases">
        <title>Genome Sequence of Lasiodiplodia mahajangana.</title>
        <authorList>
            <person name="Buettner E."/>
        </authorList>
    </citation>
    <scope>NUCLEOTIDE SEQUENCE</scope>
    <source>
        <strain evidence="1">VT137</strain>
    </source>
</reference>
<organism evidence="1 2">
    <name type="scientific">Lasiodiplodia mahajangana</name>
    <dbReference type="NCBI Taxonomy" id="1108764"/>
    <lineage>
        <taxon>Eukaryota</taxon>
        <taxon>Fungi</taxon>
        <taxon>Dikarya</taxon>
        <taxon>Ascomycota</taxon>
        <taxon>Pezizomycotina</taxon>
        <taxon>Dothideomycetes</taxon>
        <taxon>Dothideomycetes incertae sedis</taxon>
        <taxon>Botryosphaeriales</taxon>
        <taxon>Botryosphaeriaceae</taxon>
        <taxon>Lasiodiplodia</taxon>
    </lineage>
</organism>
<protein>
    <submittedName>
        <fullName evidence="1">Uncharacterized protein</fullName>
    </submittedName>
</protein>
<dbReference type="EMBL" id="JAPUUL010004391">
    <property type="protein sequence ID" value="KAJ8119509.1"/>
    <property type="molecule type" value="Genomic_DNA"/>
</dbReference>
<keyword evidence="2" id="KW-1185">Reference proteome</keyword>
<proteinExistence type="predicted"/>
<name>A0ACC2IWE9_9PEZI</name>
<evidence type="ECO:0000313" key="1">
    <source>
        <dbReference type="EMBL" id="KAJ8119509.1"/>
    </source>
</evidence>
<accession>A0ACC2IWE9</accession>